<comment type="caution">
    <text evidence="3">The sequence shown here is derived from an EMBL/GenBank/DDBJ whole genome shotgun (WGS) entry which is preliminary data.</text>
</comment>
<keyword evidence="2" id="KW-0732">Signal</keyword>
<dbReference type="OrthoDB" id="4504024at2759"/>
<feature type="chain" id="PRO_5016336677" evidence="2">
    <location>
        <begin position="25"/>
        <end position="196"/>
    </location>
</feature>
<protein>
    <submittedName>
        <fullName evidence="3">Uncharacterized protein</fullName>
    </submittedName>
</protein>
<organism evidence="3 4">
    <name type="scientific">Aspergillus heteromorphus CBS 117.55</name>
    <dbReference type="NCBI Taxonomy" id="1448321"/>
    <lineage>
        <taxon>Eukaryota</taxon>
        <taxon>Fungi</taxon>
        <taxon>Dikarya</taxon>
        <taxon>Ascomycota</taxon>
        <taxon>Pezizomycotina</taxon>
        <taxon>Eurotiomycetes</taxon>
        <taxon>Eurotiomycetidae</taxon>
        <taxon>Eurotiales</taxon>
        <taxon>Aspergillaceae</taxon>
        <taxon>Aspergillus</taxon>
        <taxon>Aspergillus subgen. Circumdati</taxon>
    </lineage>
</organism>
<evidence type="ECO:0000256" key="1">
    <source>
        <dbReference type="SAM" id="MobiDB-lite"/>
    </source>
</evidence>
<reference evidence="3 4" key="1">
    <citation type="submission" date="2016-12" db="EMBL/GenBank/DDBJ databases">
        <title>The genomes of Aspergillus section Nigri reveals drivers in fungal speciation.</title>
        <authorList>
            <consortium name="DOE Joint Genome Institute"/>
            <person name="Vesth T.C."/>
            <person name="Nybo J."/>
            <person name="Theobald S."/>
            <person name="Brandl J."/>
            <person name="Frisvad J.C."/>
            <person name="Nielsen K.F."/>
            <person name="Lyhne E.K."/>
            <person name="Kogle M.E."/>
            <person name="Kuo A."/>
            <person name="Riley R."/>
            <person name="Clum A."/>
            <person name="Nolan M."/>
            <person name="Lipzen A."/>
            <person name="Salamov A."/>
            <person name="Henrissat B."/>
            <person name="Wiebenga A."/>
            <person name="De Vries R.P."/>
            <person name="Grigoriev I.V."/>
            <person name="Mortensen U.H."/>
            <person name="Andersen M.R."/>
            <person name="Baker S.E."/>
        </authorList>
    </citation>
    <scope>NUCLEOTIDE SEQUENCE [LARGE SCALE GENOMIC DNA]</scope>
    <source>
        <strain evidence="3 4">CBS 117.55</strain>
    </source>
</reference>
<keyword evidence="4" id="KW-1185">Reference proteome</keyword>
<feature type="region of interest" description="Disordered" evidence="1">
    <location>
        <begin position="72"/>
        <end position="177"/>
    </location>
</feature>
<dbReference type="EMBL" id="MSFL01000013">
    <property type="protein sequence ID" value="PWY81931.1"/>
    <property type="molecule type" value="Genomic_DNA"/>
</dbReference>
<feature type="compositionally biased region" description="Polar residues" evidence="1">
    <location>
        <begin position="93"/>
        <end position="102"/>
    </location>
</feature>
<dbReference type="RefSeq" id="XP_025399196.1">
    <property type="nucleotide sequence ID" value="XM_025546641.1"/>
</dbReference>
<name>A0A317W896_9EURO</name>
<feature type="compositionally biased region" description="Low complexity" evidence="1">
    <location>
        <begin position="126"/>
        <end position="150"/>
    </location>
</feature>
<gene>
    <name evidence="3" type="ORF">BO70DRAFT_396715</name>
</gene>
<evidence type="ECO:0000313" key="4">
    <source>
        <dbReference type="Proteomes" id="UP000247233"/>
    </source>
</evidence>
<evidence type="ECO:0000313" key="3">
    <source>
        <dbReference type="EMBL" id="PWY81931.1"/>
    </source>
</evidence>
<dbReference type="Proteomes" id="UP000247233">
    <property type="component" value="Unassembled WGS sequence"/>
</dbReference>
<evidence type="ECO:0000256" key="2">
    <source>
        <dbReference type="SAM" id="SignalP"/>
    </source>
</evidence>
<sequence>MPCFKASMASFLLACMAFSSITQAYPVPASQKASALTPRSPREMPNSNSNDLVSSLFNTVGLSDLNKLNHWKEDNESDDQSSNQPDVIDDSKSATPTQTEQNNTDDKAGDVQTTAGDKEEKRKPTPSHVSHASATPSATPGTASPKTNKNNKGEKDDENRFPNPAQNPAGFVSALMRQLQHTIDEALDSKDEHTLN</sequence>
<dbReference type="GeneID" id="37068878"/>
<proteinExistence type="predicted"/>
<dbReference type="VEuPathDB" id="FungiDB:BO70DRAFT_396715"/>
<accession>A0A317W896</accession>
<feature type="compositionally biased region" description="Basic and acidic residues" evidence="1">
    <location>
        <begin position="151"/>
        <end position="160"/>
    </location>
</feature>
<feature type="signal peptide" evidence="2">
    <location>
        <begin position="1"/>
        <end position="24"/>
    </location>
</feature>
<dbReference type="AlphaFoldDB" id="A0A317W896"/>